<evidence type="ECO:0000259" key="4">
    <source>
        <dbReference type="Pfam" id="PF16177"/>
    </source>
</evidence>
<dbReference type="OrthoDB" id="9803968at2"/>
<keyword evidence="6" id="KW-1185">Reference proteome</keyword>
<evidence type="ECO:0000256" key="1">
    <source>
        <dbReference type="ARBA" id="ARBA00006432"/>
    </source>
</evidence>
<dbReference type="PANTHER" id="PTHR43347">
    <property type="entry name" value="ACYL-COA SYNTHETASE"/>
    <property type="match status" value="1"/>
</dbReference>
<feature type="domain" description="AMP-dependent synthetase/ligase" evidence="2">
    <location>
        <begin position="67"/>
        <end position="450"/>
    </location>
</feature>
<evidence type="ECO:0000313" key="5">
    <source>
        <dbReference type="EMBL" id="AMW05944.1"/>
    </source>
</evidence>
<dbReference type="CDD" id="cd05967">
    <property type="entry name" value="PrpE"/>
    <property type="match status" value="1"/>
</dbReference>
<organism evidence="5 6">
    <name type="scientific">Gemmatimonas phototrophica</name>
    <dbReference type="NCBI Taxonomy" id="1379270"/>
    <lineage>
        <taxon>Bacteria</taxon>
        <taxon>Pseudomonadati</taxon>
        <taxon>Gemmatimonadota</taxon>
        <taxon>Gemmatimonadia</taxon>
        <taxon>Gemmatimonadales</taxon>
        <taxon>Gemmatimonadaceae</taxon>
        <taxon>Gemmatimonas</taxon>
    </lineage>
</organism>
<dbReference type="Pfam" id="PF13193">
    <property type="entry name" value="AMP-binding_C"/>
    <property type="match status" value="1"/>
</dbReference>
<protein>
    <submittedName>
        <fullName evidence="5">Propionyl-CoA synthetase</fullName>
        <ecNumber evidence="5">6.2.1.17</ecNumber>
    </submittedName>
</protein>
<dbReference type="KEGG" id="gph:GEMMAAP_16385"/>
<dbReference type="Pfam" id="PF16177">
    <property type="entry name" value="ACAS_N"/>
    <property type="match status" value="1"/>
</dbReference>
<dbReference type="STRING" id="1379270.GEMMAAP_16385"/>
<reference evidence="5 6" key="2">
    <citation type="journal article" date="2016" name="Environ. Microbiol. Rep.">
        <title>Metagenomic evidence for the presence of phototrophic Gemmatimonadetes bacteria in diverse environments.</title>
        <authorList>
            <person name="Zeng Y."/>
            <person name="Baumbach J."/>
            <person name="Barbosa E.G."/>
            <person name="Azevedo V."/>
            <person name="Zhang C."/>
            <person name="Koblizek M."/>
        </authorList>
    </citation>
    <scope>NUCLEOTIDE SEQUENCE [LARGE SCALE GENOMIC DNA]</scope>
    <source>
        <strain evidence="5 6">AP64</strain>
    </source>
</reference>
<feature type="domain" description="AMP-binding enzyme C-terminal" evidence="3">
    <location>
        <begin position="515"/>
        <end position="593"/>
    </location>
</feature>
<dbReference type="EMBL" id="CP011454">
    <property type="protein sequence ID" value="AMW05944.1"/>
    <property type="molecule type" value="Genomic_DNA"/>
</dbReference>
<dbReference type="InterPro" id="IPR020845">
    <property type="entry name" value="AMP-binding_CS"/>
</dbReference>
<dbReference type="RefSeq" id="WP_026848328.1">
    <property type="nucleotide sequence ID" value="NZ_CP011454.1"/>
</dbReference>
<dbReference type="InterPro" id="IPR000873">
    <property type="entry name" value="AMP-dep_synth/lig_dom"/>
</dbReference>
<dbReference type="InterPro" id="IPR045851">
    <property type="entry name" value="AMP-bd_C_sf"/>
</dbReference>
<dbReference type="Gene3D" id="3.30.300.30">
    <property type="match status" value="1"/>
</dbReference>
<dbReference type="EC" id="6.2.1.17" evidence="5"/>
<dbReference type="InterPro" id="IPR032387">
    <property type="entry name" value="ACAS_N"/>
</dbReference>
<evidence type="ECO:0000313" key="6">
    <source>
        <dbReference type="Proteomes" id="UP000076404"/>
    </source>
</evidence>
<proteinExistence type="inferred from homology"/>
<dbReference type="PROSITE" id="PS00455">
    <property type="entry name" value="AMP_BINDING"/>
    <property type="match status" value="1"/>
</dbReference>
<dbReference type="SUPFAM" id="SSF56801">
    <property type="entry name" value="Acetyl-CoA synthetase-like"/>
    <property type="match status" value="1"/>
</dbReference>
<name>A0A143BND8_9BACT</name>
<dbReference type="Gene3D" id="3.40.50.12780">
    <property type="entry name" value="N-terminal domain of ligase-like"/>
    <property type="match status" value="1"/>
</dbReference>
<dbReference type="PANTHER" id="PTHR43347:SF3">
    <property type="entry name" value="ACYL-COA SYNTHETASE SHORT-CHAIN FAMILY MEMBER 3, MITOCHONDRIAL"/>
    <property type="match status" value="1"/>
</dbReference>
<dbReference type="GO" id="GO:0070013">
    <property type="term" value="C:intracellular organelle lumen"/>
    <property type="evidence" value="ECO:0007669"/>
    <property type="project" value="UniProtKB-ARBA"/>
</dbReference>
<reference evidence="5 6" key="1">
    <citation type="journal article" date="2014" name="Proc. Natl. Acad. Sci. U.S.A.">
        <title>Functional type 2 photosynthetic reaction centers found in the rare bacterial phylum Gemmatimonadetes.</title>
        <authorList>
            <person name="Zeng Y."/>
            <person name="Feng F."/>
            <person name="Medova H."/>
            <person name="Dean J."/>
            <person name="Koblizek M."/>
        </authorList>
    </citation>
    <scope>NUCLEOTIDE SEQUENCE [LARGE SCALE GENOMIC DNA]</scope>
    <source>
        <strain evidence="5 6">AP64</strain>
    </source>
</reference>
<dbReference type="eggNOG" id="COG0365">
    <property type="taxonomic scope" value="Bacteria"/>
</dbReference>
<evidence type="ECO:0000259" key="2">
    <source>
        <dbReference type="Pfam" id="PF00501"/>
    </source>
</evidence>
<dbReference type="GO" id="GO:0050218">
    <property type="term" value="F:propionate-CoA ligase activity"/>
    <property type="evidence" value="ECO:0007669"/>
    <property type="project" value="UniProtKB-EC"/>
</dbReference>
<comment type="similarity">
    <text evidence="1">Belongs to the ATP-dependent AMP-binding enzyme family.</text>
</comment>
<dbReference type="FunFam" id="3.40.50.12780:FF:000011">
    <property type="entry name" value="Acetyl-coenzyme A synthetase 2-like, mitochondrial"/>
    <property type="match status" value="1"/>
</dbReference>
<sequence>MTDPRDAYTEAYLAARDNPEQFWGEAARALHWDVPWERVLDDTKAPLFRWFTGGQLNTCHNAIDRHVANGRGAQAAVIYDSPVTNTIRTISYAELLDEVARFAGVLQSLGVQRGDRVVIYMPMTPETLIGMYACARIGAVHSVVFGGFAPHELAVRIDDAEPKVILTASCGIEVQRMVPYKPLLDDALRLATHQPAHVVVLQRDVHRCELTPGRDHDWAQVMRNAQPVPCVPVLATDPLYVLYTSGTTGQPKGVVRDHGGHAVALHWSMQHVYGMQPGEVFWAASDFGWAVGHSYIVYAPLLYGCTTVVHEGKPVGTPDAGEFWRVIEQHDVRVLFTAPTAFRAIKREDPQGTFFTRYDLSRFRALFLAGERLDPDTYHWARALLQKPVVDHWWQTETGWPVAANCLGLTAFPVKPGSPTKPVPGYTVQILDDDGHEVPPNKEGAVVIKLPLPPGTLPTLWRNDARFVETYLSRYPGYYLTGDGGYIDEDGYLFIMGRVDDIIIVAGHNLSTGSMEQALSGHPDVAECAVIGVKDALKTQLPVGLVVLKAGVQRDAASLQAELVQRVREQVGPVANFRQVAIVARLPKTRSGKVLRKTMRAIADGDAWSVPATIDDPTTLSEITTALQQLGLARAPIIQIGGE</sequence>
<accession>A0A143BND8</accession>
<keyword evidence="5" id="KW-0436">Ligase</keyword>
<feature type="domain" description="Acetyl-coenzyme A synthetase N-terminal" evidence="4">
    <location>
        <begin position="8"/>
        <end position="62"/>
    </location>
</feature>
<dbReference type="Pfam" id="PF00501">
    <property type="entry name" value="AMP-binding"/>
    <property type="match status" value="1"/>
</dbReference>
<dbReference type="InterPro" id="IPR042099">
    <property type="entry name" value="ANL_N_sf"/>
</dbReference>
<dbReference type="Proteomes" id="UP000076404">
    <property type="component" value="Chromosome"/>
</dbReference>
<gene>
    <name evidence="5" type="primary">prpE</name>
    <name evidence="5" type="ORF">GEMMAAP_16385</name>
</gene>
<dbReference type="AlphaFoldDB" id="A0A143BND8"/>
<evidence type="ECO:0000259" key="3">
    <source>
        <dbReference type="Pfam" id="PF13193"/>
    </source>
</evidence>
<dbReference type="InterPro" id="IPR025110">
    <property type="entry name" value="AMP-bd_C"/>
</dbReference>